<dbReference type="Gene3D" id="3.40.30.10">
    <property type="entry name" value="Glutaredoxin"/>
    <property type="match status" value="1"/>
</dbReference>
<accession>A0AAN6VGU4</accession>
<comment type="caution">
    <text evidence="3">The sequence shown here is derived from an EMBL/GenBank/DDBJ whole genome shotgun (WGS) entry which is preliminary data.</text>
</comment>
<evidence type="ECO:0000313" key="3">
    <source>
        <dbReference type="EMBL" id="KAK4151060.1"/>
    </source>
</evidence>
<dbReference type="InterPro" id="IPR054416">
    <property type="entry name" value="GST_UstS-like_C"/>
</dbReference>
<evidence type="ECO:0000259" key="2">
    <source>
        <dbReference type="Pfam" id="PF22041"/>
    </source>
</evidence>
<feature type="domain" description="Glutathione S-transferase UstS-like C-terminal" evidence="2">
    <location>
        <begin position="110"/>
        <end position="222"/>
    </location>
</feature>
<dbReference type="SUPFAM" id="SSF47616">
    <property type="entry name" value="GST C-terminal domain-like"/>
    <property type="match status" value="1"/>
</dbReference>
<dbReference type="Proteomes" id="UP001302745">
    <property type="component" value="Unassembled WGS sequence"/>
</dbReference>
<dbReference type="EMBL" id="MU857035">
    <property type="protein sequence ID" value="KAK4151060.1"/>
    <property type="molecule type" value="Genomic_DNA"/>
</dbReference>
<keyword evidence="4" id="KW-1185">Reference proteome</keyword>
<evidence type="ECO:0000259" key="1">
    <source>
        <dbReference type="Pfam" id="PF13409"/>
    </source>
</evidence>
<protein>
    <recommendedName>
        <fullName evidence="5">GST N-terminal domain-containing protein</fullName>
    </recommendedName>
</protein>
<dbReference type="Gene3D" id="1.20.1050.10">
    <property type="match status" value="1"/>
</dbReference>
<reference evidence="3" key="1">
    <citation type="journal article" date="2023" name="Mol. Phylogenet. Evol.">
        <title>Genome-scale phylogeny and comparative genomics of the fungal order Sordariales.</title>
        <authorList>
            <person name="Hensen N."/>
            <person name="Bonometti L."/>
            <person name="Westerberg I."/>
            <person name="Brannstrom I.O."/>
            <person name="Guillou S."/>
            <person name="Cros-Aarteil S."/>
            <person name="Calhoun S."/>
            <person name="Haridas S."/>
            <person name="Kuo A."/>
            <person name="Mondo S."/>
            <person name="Pangilinan J."/>
            <person name="Riley R."/>
            <person name="LaButti K."/>
            <person name="Andreopoulos B."/>
            <person name="Lipzen A."/>
            <person name="Chen C."/>
            <person name="Yan M."/>
            <person name="Daum C."/>
            <person name="Ng V."/>
            <person name="Clum A."/>
            <person name="Steindorff A."/>
            <person name="Ohm R.A."/>
            <person name="Martin F."/>
            <person name="Silar P."/>
            <person name="Natvig D.O."/>
            <person name="Lalanne C."/>
            <person name="Gautier V."/>
            <person name="Ament-Velasquez S.L."/>
            <person name="Kruys A."/>
            <person name="Hutchinson M.I."/>
            <person name="Powell A.J."/>
            <person name="Barry K."/>
            <person name="Miller A.N."/>
            <person name="Grigoriev I.V."/>
            <person name="Debuchy R."/>
            <person name="Gladieux P."/>
            <person name="Hiltunen Thoren M."/>
            <person name="Johannesson H."/>
        </authorList>
    </citation>
    <scope>NUCLEOTIDE SEQUENCE</scope>
    <source>
        <strain evidence="3">CBS 538.74</strain>
    </source>
</reference>
<sequence>MSSGEIVLFDIPTREPRRCWSLNPWKTRLVLNYKGLDYRTEWVEYPDIKARLEKHVPPNKEDTPFTIPTILLPSGSYIMDSRAIAEHLEAAHPSTPSLHLTSPILPRLEAIMPRLLPALAPMYLMLVPARLLSDASVAYWRVSRAEMVGMPLEEFEKVRSPQACWDEVAPVLREVTALLKEENGSGGAGPFFLGEEVSYADFVWAGFLLMCRCIGEEELEEVVKRSGDAEAHRALLKGLEPWTKRCAE</sequence>
<dbReference type="Pfam" id="PF22041">
    <property type="entry name" value="GST_C_7"/>
    <property type="match status" value="1"/>
</dbReference>
<proteinExistence type="predicted"/>
<dbReference type="Pfam" id="PF13409">
    <property type="entry name" value="GST_N_2"/>
    <property type="match status" value="1"/>
</dbReference>
<dbReference type="InterPro" id="IPR036282">
    <property type="entry name" value="Glutathione-S-Trfase_C_sf"/>
</dbReference>
<evidence type="ECO:0000313" key="4">
    <source>
        <dbReference type="Proteomes" id="UP001302745"/>
    </source>
</evidence>
<gene>
    <name evidence="3" type="ORF">C8A00DRAFT_17488</name>
</gene>
<dbReference type="InterPro" id="IPR036249">
    <property type="entry name" value="Thioredoxin-like_sf"/>
</dbReference>
<feature type="domain" description="GST N-terminal" evidence="1">
    <location>
        <begin position="20"/>
        <end position="90"/>
    </location>
</feature>
<dbReference type="InterPro" id="IPR004045">
    <property type="entry name" value="Glutathione_S-Trfase_N"/>
</dbReference>
<reference evidence="3" key="2">
    <citation type="submission" date="2023-05" db="EMBL/GenBank/DDBJ databases">
        <authorList>
            <consortium name="Lawrence Berkeley National Laboratory"/>
            <person name="Steindorff A."/>
            <person name="Hensen N."/>
            <person name="Bonometti L."/>
            <person name="Westerberg I."/>
            <person name="Brannstrom I.O."/>
            <person name="Guillou S."/>
            <person name="Cros-Aarteil S."/>
            <person name="Calhoun S."/>
            <person name="Haridas S."/>
            <person name="Kuo A."/>
            <person name="Mondo S."/>
            <person name="Pangilinan J."/>
            <person name="Riley R."/>
            <person name="Labutti K."/>
            <person name="Andreopoulos B."/>
            <person name="Lipzen A."/>
            <person name="Chen C."/>
            <person name="Yanf M."/>
            <person name="Daum C."/>
            <person name="Ng V."/>
            <person name="Clum A."/>
            <person name="Ohm R."/>
            <person name="Martin F."/>
            <person name="Silar P."/>
            <person name="Natvig D."/>
            <person name="Lalanne C."/>
            <person name="Gautier V."/>
            <person name="Ament-Velasquez S.L."/>
            <person name="Kruys A."/>
            <person name="Hutchinson M.I."/>
            <person name="Powell A.J."/>
            <person name="Barry K."/>
            <person name="Miller A.N."/>
            <person name="Grigoriev I.V."/>
            <person name="Debuchy R."/>
            <person name="Gladieux P."/>
            <person name="Thoren M.H."/>
            <person name="Johannesson H."/>
        </authorList>
    </citation>
    <scope>NUCLEOTIDE SEQUENCE</scope>
    <source>
        <strain evidence="3">CBS 538.74</strain>
    </source>
</reference>
<name>A0AAN6VGU4_9PEZI</name>
<organism evidence="3 4">
    <name type="scientific">Chaetomidium leptoderma</name>
    <dbReference type="NCBI Taxonomy" id="669021"/>
    <lineage>
        <taxon>Eukaryota</taxon>
        <taxon>Fungi</taxon>
        <taxon>Dikarya</taxon>
        <taxon>Ascomycota</taxon>
        <taxon>Pezizomycotina</taxon>
        <taxon>Sordariomycetes</taxon>
        <taxon>Sordariomycetidae</taxon>
        <taxon>Sordariales</taxon>
        <taxon>Chaetomiaceae</taxon>
        <taxon>Chaetomidium</taxon>
    </lineage>
</organism>
<evidence type="ECO:0008006" key="5">
    <source>
        <dbReference type="Google" id="ProtNLM"/>
    </source>
</evidence>
<dbReference type="AlphaFoldDB" id="A0AAN6VGU4"/>
<dbReference type="CDD" id="cd03038">
    <property type="entry name" value="GST_N_etherase_LigE"/>
    <property type="match status" value="1"/>
</dbReference>
<dbReference type="SUPFAM" id="SSF52833">
    <property type="entry name" value="Thioredoxin-like"/>
    <property type="match status" value="1"/>
</dbReference>